<evidence type="ECO:0000313" key="2">
    <source>
        <dbReference type="EnsemblMetazoa" id="ENSAATROPP006850"/>
    </source>
</evidence>
<organism evidence="2 3">
    <name type="scientific">Anopheles atroparvus</name>
    <name type="common">European mosquito</name>
    <dbReference type="NCBI Taxonomy" id="41427"/>
    <lineage>
        <taxon>Eukaryota</taxon>
        <taxon>Metazoa</taxon>
        <taxon>Ecdysozoa</taxon>
        <taxon>Arthropoda</taxon>
        <taxon>Hexapoda</taxon>
        <taxon>Insecta</taxon>
        <taxon>Pterygota</taxon>
        <taxon>Neoptera</taxon>
        <taxon>Endopterygota</taxon>
        <taxon>Diptera</taxon>
        <taxon>Nematocera</taxon>
        <taxon>Culicoidea</taxon>
        <taxon>Culicidae</taxon>
        <taxon>Anophelinae</taxon>
        <taxon>Anopheles</taxon>
    </lineage>
</organism>
<dbReference type="AlphaFoldDB" id="A0AAG5D7I5"/>
<dbReference type="SUPFAM" id="SSF48726">
    <property type="entry name" value="Immunoglobulin"/>
    <property type="match status" value="1"/>
</dbReference>
<dbReference type="Proteomes" id="UP000075880">
    <property type="component" value="Unassembled WGS sequence"/>
</dbReference>
<feature type="domain" description="Ig-like" evidence="1">
    <location>
        <begin position="140"/>
        <end position="204"/>
    </location>
</feature>
<dbReference type="InterPro" id="IPR036179">
    <property type="entry name" value="Ig-like_dom_sf"/>
</dbReference>
<sequence>MIPSWNVSAPGMVQCNATNRIGYGLATSYVYLRNFEEDMQFKLVSPTDEVLYGENIVIECAVDIYNFTRNVTVSHALKNSFPHASSITIQDRYAWKTTYENHVSRQTFSRNAEFICEAIDKQGSSWSRSLQFTIYDPISPHATGDKTVRHISLAASKSTTLVCNIDGAPPPKFTWLKNNDLHSWRNDTITVTLEEGETKADYICIGWSKLGKANITWHIVRESTFEDVHVASMGAVGTLVLVLLVITTMQVRENRHLREQLYADSHSLSEME</sequence>
<dbReference type="EnsemblMetazoa" id="ENSAATROPT007638">
    <property type="protein sequence ID" value="ENSAATROPP006850"/>
    <property type="gene ID" value="ENSAATROPG006220"/>
</dbReference>
<reference evidence="2" key="1">
    <citation type="submission" date="2024-04" db="UniProtKB">
        <authorList>
            <consortium name="EnsemblMetazoa"/>
        </authorList>
    </citation>
    <scope>IDENTIFICATION</scope>
    <source>
        <strain evidence="2">EBRO</strain>
    </source>
</reference>
<dbReference type="InterPro" id="IPR013783">
    <property type="entry name" value="Ig-like_fold"/>
</dbReference>
<proteinExistence type="predicted"/>
<evidence type="ECO:0000259" key="1">
    <source>
        <dbReference type="PROSITE" id="PS50835"/>
    </source>
</evidence>
<name>A0AAG5D7I5_ANOAO</name>
<keyword evidence="3" id="KW-1185">Reference proteome</keyword>
<evidence type="ECO:0000313" key="3">
    <source>
        <dbReference type="Proteomes" id="UP000075880"/>
    </source>
</evidence>
<dbReference type="PROSITE" id="PS50835">
    <property type="entry name" value="IG_LIKE"/>
    <property type="match status" value="1"/>
</dbReference>
<protein>
    <recommendedName>
        <fullName evidence="1">Ig-like domain-containing protein</fullName>
    </recommendedName>
</protein>
<dbReference type="InterPro" id="IPR007110">
    <property type="entry name" value="Ig-like_dom"/>
</dbReference>
<dbReference type="Gene3D" id="2.60.40.10">
    <property type="entry name" value="Immunoglobulins"/>
    <property type="match status" value="1"/>
</dbReference>
<accession>A0AAG5D7I5</accession>